<evidence type="ECO:0000313" key="3">
    <source>
        <dbReference type="Proteomes" id="UP000002210"/>
    </source>
</evidence>
<dbReference type="AlphaFoldDB" id="A0A158RIL2"/>
<evidence type="ECO:0000313" key="2">
    <source>
        <dbReference type="EMBL" id="ACO26867.1"/>
    </source>
</evidence>
<keyword evidence="1" id="KW-0812">Transmembrane</keyword>
<feature type="transmembrane region" description="Helical" evidence="1">
    <location>
        <begin position="17"/>
        <end position="38"/>
    </location>
</feature>
<reference evidence="2 3" key="1">
    <citation type="submission" date="2009-02" db="EMBL/GenBank/DDBJ databases">
        <title>Genome sequence of Bacillus cereus 03BB102.</title>
        <authorList>
            <person name="Dodson R.J."/>
            <person name="Jackson P."/>
            <person name="Munk A.C."/>
            <person name="Brettin T."/>
            <person name="Bruce D."/>
            <person name="Detter C."/>
            <person name="Tapia R."/>
            <person name="Han C."/>
            <person name="Sutton G."/>
            <person name="Sims D."/>
        </authorList>
    </citation>
    <scope>NUCLEOTIDE SEQUENCE [LARGE SCALE GENOMIC DNA]</scope>
    <source>
        <strain evidence="2 3">03BB102</strain>
    </source>
</reference>
<protein>
    <submittedName>
        <fullName evidence="2">Uncharacterized protein</fullName>
    </submittedName>
</protein>
<accession>A0A158RIL2</accession>
<sequence length="39" mass="4490">MYLICRGECDMKQNKRAMLLIFTTAIITSGLAILPWFII</sequence>
<keyword evidence="1" id="KW-0472">Membrane</keyword>
<dbReference type="EMBL" id="CP001407">
    <property type="protein sequence ID" value="ACO26867.1"/>
    <property type="molecule type" value="Genomic_DNA"/>
</dbReference>
<proteinExistence type="predicted"/>
<gene>
    <name evidence="2" type="ordered locus">BCA_0618</name>
</gene>
<keyword evidence="1" id="KW-1133">Transmembrane helix</keyword>
<name>A0A158RIL2_BACC3</name>
<dbReference type="Proteomes" id="UP000002210">
    <property type="component" value="Chromosome"/>
</dbReference>
<evidence type="ECO:0000256" key="1">
    <source>
        <dbReference type="SAM" id="Phobius"/>
    </source>
</evidence>
<dbReference type="KEGG" id="bcx:BCA_0618"/>
<organism evidence="2 3">
    <name type="scientific">Bacillus cereus (strain 03BB102)</name>
    <dbReference type="NCBI Taxonomy" id="572264"/>
    <lineage>
        <taxon>Bacteria</taxon>
        <taxon>Bacillati</taxon>
        <taxon>Bacillota</taxon>
        <taxon>Bacilli</taxon>
        <taxon>Bacillales</taxon>
        <taxon>Bacillaceae</taxon>
        <taxon>Bacillus</taxon>
        <taxon>Bacillus cereus group</taxon>
    </lineage>
</organism>